<dbReference type="CDD" id="cd14297">
    <property type="entry name" value="UBA2_spUBP14_like"/>
    <property type="match status" value="1"/>
</dbReference>
<accession>A0A6H0Y581</accession>
<feature type="compositionally biased region" description="Low complexity" evidence="1">
    <location>
        <begin position="229"/>
        <end position="243"/>
    </location>
</feature>
<dbReference type="OrthoDB" id="1717591at2759"/>
<organism evidence="3 4">
    <name type="scientific">Peltaster fructicola</name>
    <dbReference type="NCBI Taxonomy" id="286661"/>
    <lineage>
        <taxon>Eukaryota</taxon>
        <taxon>Fungi</taxon>
        <taxon>Dikarya</taxon>
        <taxon>Ascomycota</taxon>
        <taxon>Pezizomycotina</taxon>
        <taxon>Dothideomycetes</taxon>
        <taxon>Dothideomycetes incertae sedis</taxon>
        <taxon>Peltaster</taxon>
    </lineage>
</organism>
<feature type="compositionally biased region" description="Basic and acidic residues" evidence="1">
    <location>
        <begin position="305"/>
        <end position="318"/>
    </location>
</feature>
<dbReference type="InterPro" id="IPR015940">
    <property type="entry name" value="UBA"/>
</dbReference>
<evidence type="ECO:0000256" key="1">
    <source>
        <dbReference type="SAM" id="MobiDB-lite"/>
    </source>
</evidence>
<feature type="compositionally biased region" description="Acidic residues" evidence="1">
    <location>
        <begin position="214"/>
        <end position="224"/>
    </location>
</feature>
<dbReference type="EMBL" id="CP051143">
    <property type="protein sequence ID" value="QIX02174.1"/>
    <property type="molecule type" value="Genomic_DNA"/>
</dbReference>
<feature type="region of interest" description="Disordered" evidence="1">
    <location>
        <begin position="1"/>
        <end position="271"/>
    </location>
</feature>
<sequence length="378" mass="40565">MDDLLGEDWKASPRPPVLQPHNPTSFASNLSSLRGTPQPNGSVATSPLNLSRPSSAAPIGTNSPFNAPKNNVDAFGNLTGLKTSKAGPGLSIQERQRQLAEERQKQLQAQGSLWDSLGASSRSNGVRQQADDENDILAAFNKDAKVDKSSHFPPPSVPASEPVSGRGTPANGLNQHSYGDYEDDDTFGLNGLASKSNGVASKGAMLESMKPQPIDDDDDDDDILGDLSRPVTTRPAARRQATTDSSDEGWDEIVANTTSTDTKRPNDPALSELVEMGFPEDTAKIALAENGGDVQRAVGWLLQQAHEESKQKAKEQQRSGRQSPPRASRSPPRRARGDEAVPSWMKQESRSSSNSRQPSQTNGEKDAAQIAQDYGSKF</sequence>
<feature type="domain" description="UBA" evidence="2">
    <location>
        <begin position="259"/>
        <end position="304"/>
    </location>
</feature>
<dbReference type="PROSITE" id="PS50030">
    <property type="entry name" value="UBA"/>
    <property type="match status" value="1"/>
</dbReference>
<evidence type="ECO:0000259" key="2">
    <source>
        <dbReference type="PROSITE" id="PS50030"/>
    </source>
</evidence>
<proteinExistence type="predicted"/>
<dbReference type="AlphaFoldDB" id="A0A6H0Y581"/>
<dbReference type="Pfam" id="PF22562">
    <property type="entry name" value="UBA_7"/>
    <property type="match status" value="1"/>
</dbReference>
<name>A0A6H0Y581_9PEZI</name>
<dbReference type="SUPFAM" id="SSF46934">
    <property type="entry name" value="UBA-like"/>
    <property type="match status" value="1"/>
</dbReference>
<feature type="compositionally biased region" description="Low complexity" evidence="1">
    <location>
        <begin position="319"/>
        <end position="330"/>
    </location>
</feature>
<keyword evidence="4" id="KW-1185">Reference proteome</keyword>
<protein>
    <recommendedName>
        <fullName evidence="2">UBA domain-containing protein</fullName>
    </recommendedName>
</protein>
<dbReference type="SMART" id="SM00165">
    <property type="entry name" value="UBA"/>
    <property type="match status" value="1"/>
</dbReference>
<reference evidence="3 4" key="1">
    <citation type="journal article" date="2016" name="Sci. Rep.">
        <title>Peltaster fructicola genome reveals evolution from an invasive phytopathogen to an ectophytic parasite.</title>
        <authorList>
            <person name="Xu C."/>
            <person name="Chen H."/>
            <person name="Gleason M.L."/>
            <person name="Xu J.R."/>
            <person name="Liu H."/>
            <person name="Zhang R."/>
            <person name="Sun G."/>
        </authorList>
    </citation>
    <scope>NUCLEOTIDE SEQUENCE [LARGE SCALE GENOMIC DNA]</scope>
    <source>
        <strain evidence="3 4">LNHT1506</strain>
    </source>
</reference>
<evidence type="ECO:0000313" key="3">
    <source>
        <dbReference type="EMBL" id="QIX02174.1"/>
    </source>
</evidence>
<feature type="compositionally biased region" description="Low complexity" evidence="1">
    <location>
        <begin position="350"/>
        <end position="360"/>
    </location>
</feature>
<evidence type="ECO:0000313" key="4">
    <source>
        <dbReference type="Proteomes" id="UP000503462"/>
    </source>
</evidence>
<dbReference type="InterPro" id="IPR009060">
    <property type="entry name" value="UBA-like_sf"/>
</dbReference>
<feature type="region of interest" description="Disordered" evidence="1">
    <location>
        <begin position="298"/>
        <end position="378"/>
    </location>
</feature>
<feature type="compositionally biased region" description="Polar residues" evidence="1">
    <location>
        <begin position="21"/>
        <end position="69"/>
    </location>
</feature>
<feature type="compositionally biased region" description="Basic and acidic residues" evidence="1">
    <location>
        <begin position="94"/>
        <end position="105"/>
    </location>
</feature>
<gene>
    <name evidence="3" type="ORF">AMS68_007691</name>
</gene>
<dbReference type="Gene3D" id="1.10.8.10">
    <property type="entry name" value="DNA helicase RuvA subunit, C-terminal domain"/>
    <property type="match status" value="1"/>
</dbReference>
<dbReference type="Proteomes" id="UP000503462">
    <property type="component" value="Chromosome 5"/>
</dbReference>
<feature type="compositionally biased region" description="Polar residues" evidence="1">
    <location>
        <begin position="118"/>
        <end position="127"/>
    </location>
</feature>